<reference evidence="1" key="1">
    <citation type="submission" date="2020-02" db="EMBL/GenBank/DDBJ databases">
        <authorList>
            <person name="Meier V. D."/>
        </authorList>
    </citation>
    <scope>NUCLEOTIDE SEQUENCE</scope>
    <source>
        <strain evidence="1">AVDCRST_MAG92</strain>
    </source>
</reference>
<sequence length="39" mass="4619">MCRDAYFWVLRLGTAESSQVEVLDFEVVDTMSRRFFTGR</sequence>
<gene>
    <name evidence="1" type="ORF">AVDCRST_MAG92-2119</name>
</gene>
<evidence type="ECO:0000313" key="1">
    <source>
        <dbReference type="EMBL" id="CAA9253374.1"/>
    </source>
</evidence>
<accession>A0A6J4IKP8</accession>
<dbReference type="AlphaFoldDB" id="A0A6J4IKP8"/>
<organism evidence="1">
    <name type="scientific">uncultured Coleofasciculus sp</name>
    <dbReference type="NCBI Taxonomy" id="1267456"/>
    <lineage>
        <taxon>Bacteria</taxon>
        <taxon>Bacillati</taxon>
        <taxon>Cyanobacteriota</taxon>
        <taxon>Cyanophyceae</taxon>
        <taxon>Coleofasciculales</taxon>
        <taxon>Coleofasciculaceae</taxon>
        <taxon>Coleofasciculus</taxon>
        <taxon>environmental samples</taxon>
    </lineage>
</organism>
<proteinExistence type="predicted"/>
<name>A0A6J4IKP8_9CYAN</name>
<dbReference type="EMBL" id="CADCTM010000318">
    <property type="protein sequence ID" value="CAA9253374.1"/>
    <property type="molecule type" value="Genomic_DNA"/>
</dbReference>
<protein>
    <submittedName>
        <fullName evidence="1">Uncharacterized protein</fullName>
    </submittedName>
</protein>